<feature type="domain" description="Flagellar basal-body/hook protein C-terminal" evidence="7">
    <location>
        <begin position="216"/>
        <end position="257"/>
    </location>
</feature>
<sequence>MNGSMRTSASGMAAQQRMIDVIANNLANVNTTAFKRSRVSFEDVLYETLEGSRIVNYQASQTVGPVQVGKGVRVGAIMRLQAQGAPENTQRPLDVAIEGEGFFQLQRPDGSTAYTRDGSFTISDQGTLTTSGGYQLLPGVTVPPDASGITISANGTVSVRTSGAVQEVEIGRLELARFLNPSGLLAIGENQYAASPASGDPILGYGQDDGFGRLSQGMLESSNVEIVQEMTDMIAAQRAYEINAKAIKAAEDMMQATHDIIR</sequence>
<evidence type="ECO:0000256" key="1">
    <source>
        <dbReference type="ARBA" id="ARBA00009677"/>
    </source>
</evidence>
<dbReference type="InterPro" id="IPR037925">
    <property type="entry name" value="FlgE/F/G-like"/>
</dbReference>
<dbReference type="Proteomes" id="UP000696931">
    <property type="component" value="Unassembled WGS sequence"/>
</dbReference>
<dbReference type="GO" id="GO:0009426">
    <property type="term" value="C:bacterial-type flagellum basal body, distal rod"/>
    <property type="evidence" value="ECO:0007669"/>
    <property type="project" value="UniProtKB-UniRule"/>
</dbReference>
<evidence type="ECO:0000259" key="6">
    <source>
        <dbReference type="Pfam" id="PF00460"/>
    </source>
</evidence>
<dbReference type="NCBIfam" id="TIGR03506">
    <property type="entry name" value="FlgEFG_subfam"/>
    <property type="match status" value="2"/>
</dbReference>
<evidence type="ECO:0000313" key="10">
    <source>
        <dbReference type="Proteomes" id="UP000696931"/>
    </source>
</evidence>
<keyword evidence="9" id="KW-0969">Cilium</keyword>
<organism evidence="9 10">
    <name type="scientific">Eiseniibacteriota bacterium</name>
    <dbReference type="NCBI Taxonomy" id="2212470"/>
    <lineage>
        <taxon>Bacteria</taxon>
        <taxon>Candidatus Eiseniibacteriota</taxon>
    </lineage>
</organism>
<dbReference type="InterPro" id="IPR019776">
    <property type="entry name" value="Flagellar_basal_body_rod_CS"/>
</dbReference>
<protein>
    <recommendedName>
        <fullName evidence="2 4">Flagellar basal-body rod protein FlgG</fullName>
    </recommendedName>
</protein>
<dbReference type="Pfam" id="PF00460">
    <property type="entry name" value="Flg_bb_rod"/>
    <property type="match status" value="1"/>
</dbReference>
<feature type="domain" description="Flagellar basal body rod protein N-terminal" evidence="6">
    <location>
        <begin position="5"/>
        <end position="35"/>
    </location>
</feature>
<dbReference type="PANTHER" id="PTHR30435:SF19">
    <property type="entry name" value="FLAGELLAR BASAL-BODY ROD PROTEIN FLGG"/>
    <property type="match status" value="1"/>
</dbReference>
<dbReference type="GO" id="GO:0071978">
    <property type="term" value="P:bacterial-type flagellum-dependent swarming motility"/>
    <property type="evidence" value="ECO:0007669"/>
    <property type="project" value="TreeGrafter"/>
</dbReference>
<dbReference type="Pfam" id="PF22692">
    <property type="entry name" value="LlgE_F_G_D1"/>
    <property type="match status" value="1"/>
</dbReference>
<comment type="subunit">
    <text evidence="3">The basal body constitutes a major portion of the flagellar organelle and consists of four rings (L,P,S, and M) mounted on a central rod. The rod consists of about 26 subunits of FlgG in the distal portion, and FlgB, FlgC and FlgF are thought to build up the proximal portion of the rod with about 6 subunits each.</text>
</comment>
<evidence type="ECO:0000256" key="2">
    <source>
        <dbReference type="ARBA" id="ARBA00017948"/>
    </source>
</evidence>
<keyword evidence="9" id="KW-0966">Cell projection</keyword>
<dbReference type="InterPro" id="IPR010930">
    <property type="entry name" value="Flg_bb/hook_C_dom"/>
</dbReference>
<accession>A0A933SJ77</accession>
<dbReference type="InterPro" id="IPR012834">
    <property type="entry name" value="FlgG_G_neg"/>
</dbReference>
<dbReference type="InterPro" id="IPR020013">
    <property type="entry name" value="Flagellar_FlgE/F/G"/>
</dbReference>
<gene>
    <name evidence="9" type="primary">flgG</name>
    <name evidence="9" type="ORF">HZA61_15325</name>
</gene>
<comment type="similarity">
    <text evidence="1 5">Belongs to the flagella basal body rod proteins family.</text>
</comment>
<dbReference type="PROSITE" id="PS00588">
    <property type="entry name" value="FLAGELLA_BB_ROD"/>
    <property type="match status" value="1"/>
</dbReference>
<keyword evidence="9" id="KW-0282">Flagellum</keyword>
<dbReference type="PANTHER" id="PTHR30435">
    <property type="entry name" value="FLAGELLAR PROTEIN"/>
    <property type="match status" value="1"/>
</dbReference>
<dbReference type="InterPro" id="IPR001444">
    <property type="entry name" value="Flag_bb_rod_N"/>
</dbReference>
<proteinExistence type="inferred from homology"/>
<evidence type="ECO:0000256" key="4">
    <source>
        <dbReference type="NCBIfam" id="TIGR02488"/>
    </source>
</evidence>
<feature type="domain" description="Flagellar hook protein FlgE/F/G-like D1" evidence="8">
    <location>
        <begin position="96"/>
        <end position="159"/>
    </location>
</feature>
<evidence type="ECO:0000259" key="8">
    <source>
        <dbReference type="Pfam" id="PF22692"/>
    </source>
</evidence>
<dbReference type="EMBL" id="JACRIW010000111">
    <property type="protein sequence ID" value="MBI5170859.1"/>
    <property type="molecule type" value="Genomic_DNA"/>
</dbReference>
<dbReference type="AlphaFoldDB" id="A0A933SJ77"/>
<comment type="subcellular location">
    <subcellularLocation>
        <location evidence="5">Bacterial flagellum basal body</location>
    </subcellularLocation>
</comment>
<evidence type="ECO:0000256" key="3">
    <source>
        <dbReference type="ARBA" id="ARBA00025933"/>
    </source>
</evidence>
<reference evidence="9" key="1">
    <citation type="submission" date="2020-07" db="EMBL/GenBank/DDBJ databases">
        <title>Huge and variable diversity of episymbiotic CPR bacteria and DPANN archaea in groundwater ecosystems.</title>
        <authorList>
            <person name="He C.Y."/>
            <person name="Keren R."/>
            <person name="Whittaker M."/>
            <person name="Farag I.F."/>
            <person name="Doudna J."/>
            <person name="Cate J.H.D."/>
            <person name="Banfield J.F."/>
        </authorList>
    </citation>
    <scope>NUCLEOTIDE SEQUENCE</scope>
    <source>
        <strain evidence="9">NC_groundwater_1813_Pr3_B-0.1um_71_17</strain>
    </source>
</reference>
<dbReference type="Pfam" id="PF06429">
    <property type="entry name" value="Flg_bbr_C"/>
    <property type="match status" value="1"/>
</dbReference>
<evidence type="ECO:0000313" key="9">
    <source>
        <dbReference type="EMBL" id="MBI5170859.1"/>
    </source>
</evidence>
<evidence type="ECO:0000256" key="5">
    <source>
        <dbReference type="RuleBase" id="RU362116"/>
    </source>
</evidence>
<name>A0A933SJ77_UNCEI</name>
<dbReference type="NCBIfam" id="TIGR02488">
    <property type="entry name" value="flgG_G_neg"/>
    <property type="match status" value="1"/>
</dbReference>
<dbReference type="SUPFAM" id="SSF117143">
    <property type="entry name" value="Flagellar hook protein flgE"/>
    <property type="match status" value="1"/>
</dbReference>
<evidence type="ECO:0000259" key="7">
    <source>
        <dbReference type="Pfam" id="PF06429"/>
    </source>
</evidence>
<dbReference type="InterPro" id="IPR053967">
    <property type="entry name" value="LlgE_F_G-like_D1"/>
</dbReference>
<comment type="caution">
    <text evidence="9">The sequence shown here is derived from an EMBL/GenBank/DDBJ whole genome shotgun (WGS) entry which is preliminary data.</text>
</comment>
<keyword evidence="5" id="KW-0975">Bacterial flagellum</keyword>